<dbReference type="PROSITE" id="PS50160">
    <property type="entry name" value="DNA_LIGASE_A3"/>
    <property type="match status" value="1"/>
</dbReference>
<dbReference type="InterPro" id="IPR014146">
    <property type="entry name" value="LigD_ligase_dom"/>
</dbReference>
<dbReference type="GO" id="GO:0003910">
    <property type="term" value="F:DNA ligase (ATP) activity"/>
    <property type="evidence" value="ECO:0007669"/>
    <property type="project" value="UniProtKB-EC"/>
</dbReference>
<dbReference type="InterPro" id="IPR012309">
    <property type="entry name" value="DNA_ligase_ATP-dep_C"/>
</dbReference>
<dbReference type="GO" id="GO:0005524">
    <property type="term" value="F:ATP binding"/>
    <property type="evidence" value="ECO:0007669"/>
    <property type="project" value="InterPro"/>
</dbReference>
<gene>
    <name evidence="6" type="ORF">PHY01_46380</name>
</gene>
<dbReference type="SUPFAM" id="SSF50249">
    <property type="entry name" value="Nucleic acid-binding proteins"/>
    <property type="match status" value="1"/>
</dbReference>
<comment type="catalytic activity">
    <reaction evidence="4">
        <text>ATP + (deoxyribonucleotide)n-3'-hydroxyl + 5'-phospho-(deoxyribonucleotide)m = (deoxyribonucleotide)n+m + AMP + diphosphate.</text>
        <dbReference type="EC" id="6.5.1.1"/>
    </reaction>
</comment>
<keyword evidence="7" id="KW-1185">Reference proteome</keyword>
<dbReference type="CDD" id="cd07971">
    <property type="entry name" value="OBF_DNA_ligase_LigD"/>
    <property type="match status" value="1"/>
</dbReference>
<reference evidence="6 7" key="1">
    <citation type="submission" date="2019-06" db="EMBL/GenBank/DDBJ databases">
        <title>Whole genome shotgun sequence of Pseudonocardia hydrocarbonoxydans NBRC 14498.</title>
        <authorList>
            <person name="Hosoyama A."/>
            <person name="Uohara A."/>
            <person name="Ohji S."/>
            <person name="Ichikawa N."/>
        </authorList>
    </citation>
    <scope>NUCLEOTIDE SEQUENCE [LARGE SCALE GENOMIC DNA]</scope>
    <source>
        <strain evidence="6 7">NBRC 14498</strain>
    </source>
</reference>
<dbReference type="InterPro" id="IPR012310">
    <property type="entry name" value="DNA_ligase_ATP-dep_cent"/>
</dbReference>
<dbReference type="Proteomes" id="UP000320338">
    <property type="component" value="Unassembled WGS sequence"/>
</dbReference>
<dbReference type="PROSITE" id="PS00697">
    <property type="entry name" value="DNA_LIGASE_A1"/>
    <property type="match status" value="1"/>
</dbReference>
<dbReference type="NCBIfam" id="TIGR02779">
    <property type="entry name" value="NHEJ_ligase_lig"/>
    <property type="match status" value="1"/>
</dbReference>
<dbReference type="CDD" id="cd07906">
    <property type="entry name" value="Adenylation_DNA_ligase_LigD_LigC"/>
    <property type="match status" value="1"/>
</dbReference>
<feature type="domain" description="ATP-dependent DNA ligase family profile" evidence="5">
    <location>
        <begin position="113"/>
        <end position="238"/>
    </location>
</feature>
<dbReference type="InterPro" id="IPR016059">
    <property type="entry name" value="DNA_ligase_ATP-dep_CS"/>
</dbReference>
<evidence type="ECO:0000313" key="7">
    <source>
        <dbReference type="Proteomes" id="UP000320338"/>
    </source>
</evidence>
<dbReference type="GO" id="GO:0006310">
    <property type="term" value="P:DNA recombination"/>
    <property type="evidence" value="ECO:0007669"/>
    <property type="project" value="InterPro"/>
</dbReference>
<proteinExistence type="inferred from homology"/>
<dbReference type="GO" id="GO:0006281">
    <property type="term" value="P:DNA repair"/>
    <property type="evidence" value="ECO:0007669"/>
    <property type="project" value="InterPro"/>
</dbReference>
<dbReference type="Gene3D" id="2.40.50.140">
    <property type="entry name" value="Nucleic acid-binding proteins"/>
    <property type="match status" value="1"/>
</dbReference>
<sequence>MCGMDAPQAEPVRPMLATAGPAPVTTTGWAVEFKWDGVRAIVDGTADGVRLTSRNGNDLSAGYPELARTASLGGWAAGRPVVLDGELVALDAAGRPDFGLLQQRMHLRHPAPELVARVPVALYVFDLLELDGLRLLREPYDARRERLDALGLGEVPGVQVPPSVADVPAAQLLEVARAHGLEGIVAKRRGSRYEPGRRSSSWVKTALLSTQEVLVAGWTAGEGRRAGGIGALLLAARDDTGRLRFLGHVGTGFTDAVLRDLHARLAPLRRDTGAFDDDEVPREYARPARWVEPVLVGEVEYRTLTHDHRLRHAVWRGLRPDRDPAEVVLPRR</sequence>
<dbReference type="SUPFAM" id="SSF56091">
    <property type="entry name" value="DNA ligase/mRNA capping enzyme, catalytic domain"/>
    <property type="match status" value="1"/>
</dbReference>
<organism evidence="6 7">
    <name type="scientific">Pseudonocardia hydrocarbonoxydans</name>
    <dbReference type="NCBI Taxonomy" id="76726"/>
    <lineage>
        <taxon>Bacteria</taxon>
        <taxon>Bacillati</taxon>
        <taxon>Actinomycetota</taxon>
        <taxon>Actinomycetes</taxon>
        <taxon>Pseudonocardiales</taxon>
        <taxon>Pseudonocardiaceae</taxon>
        <taxon>Pseudonocardia</taxon>
    </lineage>
</organism>
<comment type="caution">
    <text evidence="6">The sequence shown here is derived from an EMBL/GenBank/DDBJ whole genome shotgun (WGS) entry which is preliminary data.</text>
</comment>
<evidence type="ECO:0000259" key="5">
    <source>
        <dbReference type="PROSITE" id="PS50160"/>
    </source>
</evidence>
<dbReference type="PANTHER" id="PTHR45674">
    <property type="entry name" value="DNA LIGASE 1/3 FAMILY MEMBER"/>
    <property type="match status" value="1"/>
</dbReference>
<evidence type="ECO:0000256" key="3">
    <source>
        <dbReference type="ARBA" id="ARBA00022598"/>
    </source>
</evidence>
<dbReference type="EMBL" id="BJNG01000043">
    <property type="protein sequence ID" value="GEC22355.1"/>
    <property type="molecule type" value="Genomic_DNA"/>
</dbReference>
<dbReference type="Pfam" id="PF01068">
    <property type="entry name" value="DNA_ligase_A_M"/>
    <property type="match status" value="1"/>
</dbReference>
<dbReference type="InterPro" id="IPR012340">
    <property type="entry name" value="NA-bd_OB-fold"/>
</dbReference>
<dbReference type="Gene3D" id="3.30.1490.70">
    <property type="match status" value="1"/>
</dbReference>
<dbReference type="InterPro" id="IPR050191">
    <property type="entry name" value="ATP-dep_DNA_ligase"/>
</dbReference>
<evidence type="ECO:0000256" key="2">
    <source>
        <dbReference type="ARBA" id="ARBA00012727"/>
    </source>
</evidence>
<dbReference type="EC" id="6.5.1.1" evidence="2"/>
<dbReference type="PANTHER" id="PTHR45674:SF4">
    <property type="entry name" value="DNA LIGASE 1"/>
    <property type="match status" value="1"/>
</dbReference>
<evidence type="ECO:0000256" key="4">
    <source>
        <dbReference type="ARBA" id="ARBA00034003"/>
    </source>
</evidence>
<name>A0A4Y3WTZ6_9PSEU</name>
<accession>A0A4Y3WTZ6</accession>
<dbReference type="Gene3D" id="3.30.470.30">
    <property type="entry name" value="DNA ligase/mRNA capping enzyme"/>
    <property type="match status" value="1"/>
</dbReference>
<dbReference type="AlphaFoldDB" id="A0A4Y3WTZ6"/>
<protein>
    <recommendedName>
        <fullName evidence="2">DNA ligase (ATP)</fullName>
        <ecNumber evidence="2">6.5.1.1</ecNumber>
    </recommendedName>
</protein>
<dbReference type="Pfam" id="PF04679">
    <property type="entry name" value="DNA_ligase_A_C"/>
    <property type="match status" value="1"/>
</dbReference>
<keyword evidence="3 6" id="KW-0436">Ligase</keyword>
<evidence type="ECO:0000313" key="6">
    <source>
        <dbReference type="EMBL" id="GEC22355.1"/>
    </source>
</evidence>
<evidence type="ECO:0000256" key="1">
    <source>
        <dbReference type="ARBA" id="ARBA00007572"/>
    </source>
</evidence>
<comment type="similarity">
    <text evidence="1">Belongs to the ATP-dependent DNA ligase family.</text>
</comment>